<organism evidence="2 3">
    <name type="scientific">Pseudoneurospora amorphoporcata</name>
    <dbReference type="NCBI Taxonomy" id="241081"/>
    <lineage>
        <taxon>Eukaryota</taxon>
        <taxon>Fungi</taxon>
        <taxon>Dikarya</taxon>
        <taxon>Ascomycota</taxon>
        <taxon>Pezizomycotina</taxon>
        <taxon>Sordariomycetes</taxon>
        <taxon>Sordariomycetidae</taxon>
        <taxon>Sordariales</taxon>
        <taxon>Sordariaceae</taxon>
        <taxon>Pseudoneurospora</taxon>
    </lineage>
</organism>
<feature type="compositionally biased region" description="Pro residues" evidence="1">
    <location>
        <begin position="234"/>
        <end position="246"/>
    </location>
</feature>
<keyword evidence="3" id="KW-1185">Reference proteome</keyword>
<proteinExistence type="predicted"/>
<dbReference type="EMBL" id="MU859265">
    <property type="protein sequence ID" value="KAK3948397.1"/>
    <property type="molecule type" value="Genomic_DNA"/>
</dbReference>
<dbReference type="AlphaFoldDB" id="A0AAN6NM51"/>
<evidence type="ECO:0000313" key="2">
    <source>
        <dbReference type="EMBL" id="KAK3948397.1"/>
    </source>
</evidence>
<comment type="caution">
    <text evidence="2">The sequence shown here is derived from an EMBL/GenBank/DDBJ whole genome shotgun (WGS) entry which is preliminary data.</text>
</comment>
<feature type="region of interest" description="Disordered" evidence="1">
    <location>
        <begin position="138"/>
        <end position="269"/>
    </location>
</feature>
<feature type="compositionally biased region" description="Polar residues" evidence="1">
    <location>
        <begin position="291"/>
        <end position="309"/>
    </location>
</feature>
<name>A0AAN6NM51_9PEZI</name>
<dbReference type="Proteomes" id="UP001303222">
    <property type="component" value="Unassembled WGS sequence"/>
</dbReference>
<feature type="compositionally biased region" description="Basic and acidic residues" evidence="1">
    <location>
        <begin position="138"/>
        <end position="152"/>
    </location>
</feature>
<accession>A0AAN6NM51</accession>
<sequence>MCTFCYTPYIGCPKGRRHYYLQWLKCKTAIRNGHSYCPIGESTQVKELQKLSGNILACPFHTHIAIQQTEFEFRQRDEIPSPIESSEPSSPTTSNTTCVASDDESEVEVSQASHKSLYRPSSTALYLDLRFPNFAPIQRHEATSPLKTETRTTQRRTGGSLDSRSESNKIAICDRALPNSGKRRPLISPGLPASPAAYRPSRSADAKPTLKAIKTDTSTSNNERENVNKLSIPGPYPRAPSPPPPEIITTLPTPVDQVQPPNPDLLTRRLGPSTALTISITKAPKLAIQKITTSKSEPDLKSTTSKGPQSSKSTTSASSHHTFDSFLTPSGTLAPDSDRTLSANTPRRQALTTDPKNIAPWDQAHLPASISKPVNLEVGENYSDRKPTSLALDGANRTAGSETNGECPKTALLPAEMQVMMSKLESVGAGVGLGIGLAVTSADEGNPIAGHKRSCSATSLRGRMGMGLGLGLGLK</sequence>
<reference evidence="2" key="2">
    <citation type="submission" date="2023-06" db="EMBL/GenBank/DDBJ databases">
        <authorList>
            <consortium name="Lawrence Berkeley National Laboratory"/>
            <person name="Mondo S.J."/>
            <person name="Hensen N."/>
            <person name="Bonometti L."/>
            <person name="Westerberg I."/>
            <person name="Brannstrom I.O."/>
            <person name="Guillou S."/>
            <person name="Cros-Aarteil S."/>
            <person name="Calhoun S."/>
            <person name="Haridas S."/>
            <person name="Kuo A."/>
            <person name="Pangilinan J."/>
            <person name="Riley R."/>
            <person name="Labutti K."/>
            <person name="Andreopoulos B."/>
            <person name="Lipzen A."/>
            <person name="Chen C."/>
            <person name="Yanf M."/>
            <person name="Daum C."/>
            <person name="Ng V."/>
            <person name="Clum A."/>
            <person name="Steindorff A."/>
            <person name="Ohm R."/>
            <person name="Martin F."/>
            <person name="Silar P."/>
            <person name="Natvig D."/>
            <person name="Lalanne C."/>
            <person name="Gautier V."/>
            <person name="Ament-Velasquez S.L."/>
            <person name="Kruys A."/>
            <person name="Hutchinson M.I."/>
            <person name="Powell A.J."/>
            <person name="Barry K."/>
            <person name="Miller A.N."/>
            <person name="Grigoriev I.V."/>
            <person name="Debuchy R."/>
            <person name="Gladieux P."/>
            <person name="Thoren M.H."/>
            <person name="Johannesson H."/>
        </authorList>
    </citation>
    <scope>NUCLEOTIDE SEQUENCE</scope>
    <source>
        <strain evidence="2">CBS 626.80</strain>
    </source>
</reference>
<feature type="compositionally biased region" description="Polar residues" evidence="1">
    <location>
        <begin position="340"/>
        <end position="355"/>
    </location>
</feature>
<protein>
    <submittedName>
        <fullName evidence="2">Uncharacterized protein</fullName>
    </submittedName>
</protein>
<gene>
    <name evidence="2" type="ORF">QBC32DRAFT_373589</name>
</gene>
<feature type="region of interest" description="Disordered" evidence="1">
    <location>
        <begin position="291"/>
        <end position="365"/>
    </location>
</feature>
<feature type="region of interest" description="Disordered" evidence="1">
    <location>
        <begin position="80"/>
        <end position="105"/>
    </location>
</feature>
<feature type="compositionally biased region" description="Low complexity" evidence="1">
    <location>
        <begin position="193"/>
        <end position="203"/>
    </location>
</feature>
<evidence type="ECO:0000256" key="1">
    <source>
        <dbReference type="SAM" id="MobiDB-lite"/>
    </source>
</evidence>
<feature type="compositionally biased region" description="Low complexity" evidence="1">
    <location>
        <begin position="310"/>
        <end position="326"/>
    </location>
</feature>
<reference evidence="2" key="1">
    <citation type="journal article" date="2023" name="Mol. Phylogenet. Evol.">
        <title>Genome-scale phylogeny and comparative genomics of the fungal order Sordariales.</title>
        <authorList>
            <person name="Hensen N."/>
            <person name="Bonometti L."/>
            <person name="Westerberg I."/>
            <person name="Brannstrom I.O."/>
            <person name="Guillou S."/>
            <person name="Cros-Aarteil S."/>
            <person name="Calhoun S."/>
            <person name="Haridas S."/>
            <person name="Kuo A."/>
            <person name="Mondo S."/>
            <person name="Pangilinan J."/>
            <person name="Riley R."/>
            <person name="LaButti K."/>
            <person name="Andreopoulos B."/>
            <person name="Lipzen A."/>
            <person name="Chen C."/>
            <person name="Yan M."/>
            <person name="Daum C."/>
            <person name="Ng V."/>
            <person name="Clum A."/>
            <person name="Steindorff A."/>
            <person name="Ohm R.A."/>
            <person name="Martin F."/>
            <person name="Silar P."/>
            <person name="Natvig D.O."/>
            <person name="Lalanne C."/>
            <person name="Gautier V."/>
            <person name="Ament-Velasquez S.L."/>
            <person name="Kruys A."/>
            <person name="Hutchinson M.I."/>
            <person name="Powell A.J."/>
            <person name="Barry K."/>
            <person name="Miller A.N."/>
            <person name="Grigoriev I.V."/>
            <person name="Debuchy R."/>
            <person name="Gladieux P."/>
            <person name="Hiltunen Thoren M."/>
            <person name="Johannesson H."/>
        </authorList>
    </citation>
    <scope>NUCLEOTIDE SEQUENCE</scope>
    <source>
        <strain evidence="2">CBS 626.80</strain>
    </source>
</reference>
<evidence type="ECO:0000313" key="3">
    <source>
        <dbReference type="Proteomes" id="UP001303222"/>
    </source>
</evidence>
<feature type="compositionally biased region" description="Low complexity" evidence="1">
    <location>
        <begin position="80"/>
        <end position="94"/>
    </location>
</feature>